<feature type="region of interest" description="Disordered" evidence="1">
    <location>
        <begin position="1"/>
        <end position="132"/>
    </location>
</feature>
<protein>
    <submittedName>
        <fullName evidence="2">Uncharacterized protein</fullName>
    </submittedName>
</protein>
<proteinExistence type="predicted"/>
<name>A0A507R2U3_MONPU</name>
<feature type="compositionally biased region" description="Basic residues" evidence="1">
    <location>
        <begin position="84"/>
        <end position="97"/>
    </location>
</feature>
<sequence>MSPQKTADKYFNTGGLSQYSETADKHMNTDFTQDQPRSEQDRDYGSTGRNINAWGERESQPYSGERPTEIKQGDENPSRDRGTKKVTTTRRYHRKKERFPGNNLDDNRDYDSYGSGEEEASPERRGSFLSLQ</sequence>
<evidence type="ECO:0000256" key="1">
    <source>
        <dbReference type="SAM" id="MobiDB-lite"/>
    </source>
</evidence>
<accession>A0A507R2U3</accession>
<organism evidence="2 3">
    <name type="scientific">Monascus purpureus</name>
    <name type="common">Red mold</name>
    <name type="synonym">Monascus anka</name>
    <dbReference type="NCBI Taxonomy" id="5098"/>
    <lineage>
        <taxon>Eukaryota</taxon>
        <taxon>Fungi</taxon>
        <taxon>Dikarya</taxon>
        <taxon>Ascomycota</taxon>
        <taxon>Pezizomycotina</taxon>
        <taxon>Eurotiomycetes</taxon>
        <taxon>Eurotiomycetidae</taxon>
        <taxon>Eurotiales</taxon>
        <taxon>Aspergillaceae</taxon>
        <taxon>Monascus</taxon>
    </lineage>
</organism>
<keyword evidence="3" id="KW-1185">Reference proteome</keyword>
<dbReference type="EMBL" id="VIFY01000023">
    <property type="protein sequence ID" value="TQB75103.1"/>
    <property type="molecule type" value="Genomic_DNA"/>
</dbReference>
<comment type="caution">
    <text evidence="2">The sequence shown here is derived from an EMBL/GenBank/DDBJ whole genome shotgun (WGS) entry which is preliminary data.</text>
</comment>
<evidence type="ECO:0000313" key="2">
    <source>
        <dbReference type="EMBL" id="TQB75103.1"/>
    </source>
</evidence>
<evidence type="ECO:0000313" key="3">
    <source>
        <dbReference type="Proteomes" id="UP000319663"/>
    </source>
</evidence>
<feature type="compositionally biased region" description="Basic and acidic residues" evidence="1">
    <location>
        <begin position="66"/>
        <end position="83"/>
    </location>
</feature>
<reference evidence="2 3" key="1">
    <citation type="submission" date="2019-06" db="EMBL/GenBank/DDBJ databases">
        <title>Wine fermentation using esterase from Monascus purpureus.</title>
        <authorList>
            <person name="Geng C."/>
            <person name="Zhang Y."/>
        </authorList>
    </citation>
    <scope>NUCLEOTIDE SEQUENCE [LARGE SCALE GENOMIC DNA]</scope>
    <source>
        <strain evidence="2">HQ1</strain>
    </source>
</reference>
<dbReference type="AlphaFoldDB" id="A0A507R2U3"/>
<dbReference type="Proteomes" id="UP000319663">
    <property type="component" value="Unassembled WGS sequence"/>
</dbReference>
<gene>
    <name evidence="2" type="ORF">MPDQ_003649</name>
</gene>